<protein>
    <submittedName>
        <fullName evidence="1">Uncharacterized protein</fullName>
    </submittedName>
</protein>
<comment type="caution">
    <text evidence="1">The sequence shown here is derived from an EMBL/GenBank/DDBJ whole genome shotgun (WGS) entry which is preliminary data.</text>
</comment>
<evidence type="ECO:0000313" key="1">
    <source>
        <dbReference type="EMBL" id="KAJ3559091.1"/>
    </source>
</evidence>
<dbReference type="Proteomes" id="UP001148662">
    <property type="component" value="Unassembled WGS sequence"/>
</dbReference>
<sequence length="780" mass="86963">MGNPTEIIDCTAVSALEEGRIRLYQSTLDLLAKEVLAVVQRRADDVLSRESYDFLMAWNRDAKSPSSIARQIVRGYDSTRKLAQIISRMGIRDEKRIWKSVEEDNIYVVHLLKSLCASPSGQEALISLGRNSTYSESFLSLVDEIEKDPRYWNAMCGCAPNERPTTDQDEQGNITMRELILLSINVSQTSDQLPKSIFISGVKLKDKNPVRGGAFADIFHGQYMGKLVAVKKLRVFMQEREELRDKTSRAFCREALTWKLLKHPHVLEFYGVSRELFTRTFCMVSPWLSHGNVNQYIKNVGFIANDVYRLLTEVASGLEYLHSHSAQIVHGDLRGPNILIDDERHARLSDFGLSNFEGSYFTGSSRAANTTWTPPEGIDPQAFGLSSARPIPAGDIFAFAGICWEVHNGRPPFADLRHAHAITSIARGERPFRESCRLSIPTDLWALMTKCWAHDYRSRPTAWEVLTACQSIQRTAPGAAPPSGGDGSHTSNSPQNSDSSLVHPVPVPRPIVSAADYPSARRELPKASPSSVQTLKKRQSSSRLLPILEAFYLQYLSFRGSFKTSTQAWSEYPTTPRTRIDGPIAMPEPWSGISYDIRETPSRQQQVEHHVTFLLPDVSSSQTETQSRTESSADFLSGTEDTDETATASDDAAIIPSLNHRLSRLNLSNASPSRRNTQRSRRPSRPTDSEYPPVPIAPSPSEQVQDTGAPQSLRRTPSFPTMTYVYPPIIIPLPMGQPMMVPQVPACNGSCIYYSSVMCPLHNTGGSATDMMNPYMPPYM</sequence>
<dbReference type="EMBL" id="JANHOG010000046">
    <property type="protein sequence ID" value="KAJ3559091.1"/>
    <property type="molecule type" value="Genomic_DNA"/>
</dbReference>
<gene>
    <name evidence="1" type="ORF">NM688_g543</name>
</gene>
<reference evidence="1" key="1">
    <citation type="submission" date="2022-07" db="EMBL/GenBank/DDBJ databases">
        <title>Genome Sequence of Phlebia brevispora.</title>
        <authorList>
            <person name="Buettner E."/>
        </authorList>
    </citation>
    <scope>NUCLEOTIDE SEQUENCE</scope>
    <source>
        <strain evidence="1">MPL23</strain>
    </source>
</reference>
<accession>A0ACC1TE19</accession>
<organism evidence="1 2">
    <name type="scientific">Phlebia brevispora</name>
    <dbReference type="NCBI Taxonomy" id="194682"/>
    <lineage>
        <taxon>Eukaryota</taxon>
        <taxon>Fungi</taxon>
        <taxon>Dikarya</taxon>
        <taxon>Basidiomycota</taxon>
        <taxon>Agaricomycotina</taxon>
        <taxon>Agaricomycetes</taxon>
        <taxon>Polyporales</taxon>
        <taxon>Meruliaceae</taxon>
        <taxon>Phlebia</taxon>
    </lineage>
</organism>
<proteinExistence type="predicted"/>
<name>A0ACC1TE19_9APHY</name>
<keyword evidence="2" id="KW-1185">Reference proteome</keyword>
<evidence type="ECO:0000313" key="2">
    <source>
        <dbReference type="Proteomes" id="UP001148662"/>
    </source>
</evidence>